<sequence length="741" mass="85694">MARQQRARARLRLPRSADFSFVFVIRMMTSVLLIIATCVKTSHSIPEGHVGVYWRGGALLTTVSEPGLHFKLPLITQFQPIQVTVQTAQVRDIQCGTKGGVMISFEKIEVEYRLSKAYVYATLLDYGIYYEKTWLYAKIRHEINLFCNAQSLQEVYIDIFEQIDEKMIVALQGDCTRYVPGIKILAVRVTKPTIPSSIRRNFEQLEEKRTKALAVIERQKVAETDAETQKKIALAKAEKSAQQMLMEDSARRQEEIQKNMYITREKCLADANICRMLKEGEANRLKLTPEFLELQFIQSIAKNYKIFFGDKESKMVFDQSLSGDFLNMAGRKEHLEKVPKEAEANKLKRTLDHLWTTASRKDKHLEKYALNKSSDIGGFGEVWLASSVSPDSCPEINHFFILKRIMVGRSCKFYLSGLREKYFGELFSSMPKPHLARYVESFQYQEPQEMWLVFQHEGISLSRLMYTTNNQVRELSTWWHWLRTTELGQEAMRKLIWQLFTALKSCHDQNITHRDIKPENMVVCLEDEITGRCHQAVPSGDKPYHIKMRLIDFGSAIDPFAIKHLYGSYGPSEAEQTYDYTPPEAILYSKWFDGPKSAVLKYDMWSVGVVMLELIIGSPDVFQLNARTHAILHRQLDSWNEDRKELAFRLWSLMEFCIMIPGTASERHTTETRVNDVGVPLASSKCSEESFSHQVKTRDPLKQGFPNIWALRLVRQLLMWDTEARLSVDEALQHPYFHQPS</sequence>
<evidence type="ECO:0000256" key="8">
    <source>
        <dbReference type="ARBA" id="ARBA00023180"/>
    </source>
</evidence>
<dbReference type="GO" id="GO:0005524">
    <property type="term" value="F:ATP binding"/>
    <property type="evidence" value="ECO:0007669"/>
    <property type="project" value="InterPro"/>
</dbReference>
<accession>A0A7J6WIB3</accession>
<evidence type="ECO:0000256" key="1">
    <source>
        <dbReference type="ARBA" id="ARBA00004648"/>
    </source>
</evidence>
<dbReference type="Proteomes" id="UP000554482">
    <property type="component" value="Unassembled WGS sequence"/>
</dbReference>
<evidence type="ECO:0000256" key="5">
    <source>
        <dbReference type="ARBA" id="ARBA00022968"/>
    </source>
</evidence>
<keyword evidence="5" id="KW-0735">Signal-anchor</keyword>
<keyword evidence="12" id="KW-1185">Reference proteome</keyword>
<comment type="caution">
    <text evidence="11">The sequence shown here is derived from an EMBL/GenBank/DDBJ whole genome shotgun (WGS) entry which is preliminary data.</text>
</comment>
<dbReference type="AlphaFoldDB" id="A0A7J6WIB3"/>
<keyword evidence="6 9" id="KW-1133">Transmembrane helix</keyword>
<keyword evidence="4" id="KW-0256">Endoplasmic reticulum</keyword>
<dbReference type="SMART" id="SM00220">
    <property type="entry name" value="S_TKc"/>
    <property type="match status" value="1"/>
</dbReference>
<dbReference type="GO" id="GO:0032933">
    <property type="term" value="P:SREBP signaling pathway"/>
    <property type="evidence" value="ECO:0007669"/>
    <property type="project" value="TreeGrafter"/>
</dbReference>
<dbReference type="Pfam" id="PF01145">
    <property type="entry name" value="Band_7"/>
    <property type="match status" value="1"/>
</dbReference>
<dbReference type="PROSITE" id="PS50011">
    <property type="entry name" value="PROTEIN_KINASE_DOM"/>
    <property type="match status" value="1"/>
</dbReference>
<dbReference type="GO" id="GO:0005789">
    <property type="term" value="C:endoplasmic reticulum membrane"/>
    <property type="evidence" value="ECO:0007669"/>
    <property type="project" value="UniProtKB-SubCell"/>
</dbReference>
<dbReference type="EMBL" id="JABWDY010016778">
    <property type="protein sequence ID" value="KAF5195832.1"/>
    <property type="molecule type" value="Genomic_DNA"/>
</dbReference>
<keyword evidence="3 9" id="KW-0812">Transmembrane</keyword>
<dbReference type="InterPro" id="IPR000719">
    <property type="entry name" value="Prot_kinase_dom"/>
</dbReference>
<dbReference type="PROSITE" id="PS00108">
    <property type="entry name" value="PROTEIN_KINASE_ST"/>
    <property type="match status" value="1"/>
</dbReference>
<dbReference type="GO" id="GO:0015485">
    <property type="term" value="F:cholesterol binding"/>
    <property type="evidence" value="ECO:0007669"/>
    <property type="project" value="TreeGrafter"/>
</dbReference>
<evidence type="ECO:0000256" key="2">
    <source>
        <dbReference type="ARBA" id="ARBA00008164"/>
    </source>
</evidence>
<dbReference type="GO" id="GO:0031625">
    <property type="term" value="F:ubiquitin protein ligase binding"/>
    <property type="evidence" value="ECO:0007669"/>
    <property type="project" value="InterPro"/>
</dbReference>
<organism evidence="11 12">
    <name type="scientific">Thalictrum thalictroides</name>
    <name type="common">Rue-anemone</name>
    <name type="synonym">Anemone thalictroides</name>
    <dbReference type="NCBI Taxonomy" id="46969"/>
    <lineage>
        <taxon>Eukaryota</taxon>
        <taxon>Viridiplantae</taxon>
        <taxon>Streptophyta</taxon>
        <taxon>Embryophyta</taxon>
        <taxon>Tracheophyta</taxon>
        <taxon>Spermatophyta</taxon>
        <taxon>Magnoliopsida</taxon>
        <taxon>Ranunculales</taxon>
        <taxon>Ranunculaceae</taxon>
        <taxon>Thalictroideae</taxon>
        <taxon>Thalictrum</taxon>
    </lineage>
</organism>
<evidence type="ECO:0000259" key="10">
    <source>
        <dbReference type="PROSITE" id="PS50011"/>
    </source>
</evidence>
<comment type="subcellular location">
    <subcellularLocation>
        <location evidence="1">Endoplasmic reticulum membrane</location>
        <topology evidence="1">Single-pass type II membrane protein</topology>
    </subcellularLocation>
</comment>
<keyword evidence="8" id="KW-0325">Glycoprotein</keyword>
<evidence type="ECO:0000256" key="7">
    <source>
        <dbReference type="ARBA" id="ARBA00023136"/>
    </source>
</evidence>
<feature type="domain" description="Protein kinase" evidence="10">
    <location>
        <begin position="368"/>
        <end position="737"/>
    </location>
</feature>
<reference evidence="11 12" key="1">
    <citation type="submission" date="2020-06" db="EMBL/GenBank/DDBJ databases">
        <title>Transcriptomic and genomic resources for Thalictrum thalictroides and T. hernandezii: Facilitating candidate gene discovery in an emerging model plant lineage.</title>
        <authorList>
            <person name="Arias T."/>
            <person name="Riano-Pachon D.M."/>
            <person name="Di Stilio V.S."/>
        </authorList>
    </citation>
    <scope>NUCLEOTIDE SEQUENCE [LARGE SCALE GENOMIC DNA]</scope>
    <source>
        <strain evidence="12">cv. WT478/WT964</strain>
        <tissue evidence="11">Leaves</tissue>
    </source>
</reference>
<dbReference type="InterPro" id="IPR033294">
    <property type="entry name" value="Erlin1/2"/>
</dbReference>
<keyword evidence="7 9" id="KW-0472">Membrane</keyword>
<evidence type="ECO:0000256" key="4">
    <source>
        <dbReference type="ARBA" id="ARBA00022824"/>
    </source>
</evidence>
<protein>
    <submittedName>
        <fullName evidence="11">Erlin-2</fullName>
    </submittedName>
</protein>
<dbReference type="OrthoDB" id="77368at2759"/>
<gene>
    <name evidence="11" type="ORF">FRX31_014580</name>
</gene>
<evidence type="ECO:0000256" key="3">
    <source>
        <dbReference type="ARBA" id="ARBA00022692"/>
    </source>
</evidence>
<dbReference type="Gene3D" id="1.10.510.10">
    <property type="entry name" value="Transferase(Phosphotransferase) domain 1"/>
    <property type="match status" value="1"/>
</dbReference>
<evidence type="ECO:0000313" key="11">
    <source>
        <dbReference type="EMBL" id="KAF5195832.1"/>
    </source>
</evidence>
<dbReference type="InterPro" id="IPR001107">
    <property type="entry name" value="Band_7"/>
</dbReference>
<dbReference type="InterPro" id="IPR008271">
    <property type="entry name" value="Ser/Thr_kinase_AS"/>
</dbReference>
<dbReference type="PANTHER" id="PTHR15351:SF3">
    <property type="entry name" value="ERLIN"/>
    <property type="match status" value="1"/>
</dbReference>
<evidence type="ECO:0000313" key="12">
    <source>
        <dbReference type="Proteomes" id="UP000554482"/>
    </source>
</evidence>
<dbReference type="PANTHER" id="PTHR15351">
    <property type="entry name" value="ERLIN (ER LIPID RAFT ASSOCIATED PROTEIN) HOMOLOG"/>
    <property type="match status" value="1"/>
</dbReference>
<dbReference type="Pfam" id="PF00069">
    <property type="entry name" value="Pkinase"/>
    <property type="match status" value="1"/>
</dbReference>
<dbReference type="InterPro" id="IPR011009">
    <property type="entry name" value="Kinase-like_dom_sf"/>
</dbReference>
<dbReference type="SUPFAM" id="SSF56112">
    <property type="entry name" value="Protein kinase-like (PK-like)"/>
    <property type="match status" value="1"/>
</dbReference>
<name>A0A7J6WIB3_THATH</name>
<evidence type="ECO:0000256" key="9">
    <source>
        <dbReference type="SAM" id="Phobius"/>
    </source>
</evidence>
<feature type="transmembrane region" description="Helical" evidence="9">
    <location>
        <begin position="21"/>
        <end position="37"/>
    </location>
</feature>
<dbReference type="SMART" id="SM00244">
    <property type="entry name" value="PHB"/>
    <property type="match status" value="1"/>
</dbReference>
<comment type="similarity">
    <text evidence="2">Belongs to the band 7/mec-2 family.</text>
</comment>
<evidence type="ECO:0000256" key="6">
    <source>
        <dbReference type="ARBA" id="ARBA00022989"/>
    </source>
</evidence>
<proteinExistence type="inferred from homology"/>
<dbReference type="GO" id="GO:0004672">
    <property type="term" value="F:protein kinase activity"/>
    <property type="evidence" value="ECO:0007669"/>
    <property type="project" value="InterPro"/>
</dbReference>